<evidence type="ECO:0000313" key="7">
    <source>
        <dbReference type="EMBL" id="KAB1660267.1"/>
    </source>
</evidence>
<dbReference type="GO" id="GO:0030288">
    <property type="term" value="C:outer membrane-bounded periplasmic space"/>
    <property type="evidence" value="ECO:0007669"/>
    <property type="project" value="TreeGrafter"/>
</dbReference>
<accession>A0A7J5C027</accession>
<protein>
    <submittedName>
        <fullName evidence="7">Iron-siderophore ABC transporter substrate-binding protein</fullName>
    </submittedName>
</protein>
<dbReference type="PROSITE" id="PS51257">
    <property type="entry name" value="PROKAR_LIPOPROTEIN"/>
    <property type="match status" value="1"/>
</dbReference>
<comment type="caution">
    <text evidence="7">The sequence shown here is derived from an EMBL/GenBank/DDBJ whole genome shotgun (WGS) entry which is preliminary data.</text>
</comment>
<dbReference type="InterPro" id="IPR002491">
    <property type="entry name" value="ABC_transptr_periplasmic_BD"/>
</dbReference>
<feature type="chain" id="PRO_5038732254" evidence="5">
    <location>
        <begin position="28"/>
        <end position="328"/>
    </location>
</feature>
<keyword evidence="4 5" id="KW-0732">Signal</keyword>
<evidence type="ECO:0000313" key="8">
    <source>
        <dbReference type="Proteomes" id="UP000467240"/>
    </source>
</evidence>
<dbReference type="SUPFAM" id="SSF53807">
    <property type="entry name" value="Helical backbone' metal receptor"/>
    <property type="match status" value="1"/>
</dbReference>
<name>A0A7J5C027_9MICO</name>
<dbReference type="RefSeq" id="WP_158039367.1">
    <property type="nucleotide sequence ID" value="NZ_JACCFV010000001.1"/>
</dbReference>
<feature type="domain" description="Fe/B12 periplasmic-binding" evidence="6">
    <location>
        <begin position="54"/>
        <end position="328"/>
    </location>
</feature>
<dbReference type="PROSITE" id="PS50983">
    <property type="entry name" value="FE_B12_PBP"/>
    <property type="match status" value="1"/>
</dbReference>
<organism evidence="7 8">
    <name type="scientific">Pseudoclavibacter chungangensis</name>
    <dbReference type="NCBI Taxonomy" id="587635"/>
    <lineage>
        <taxon>Bacteria</taxon>
        <taxon>Bacillati</taxon>
        <taxon>Actinomycetota</taxon>
        <taxon>Actinomycetes</taxon>
        <taxon>Micrococcales</taxon>
        <taxon>Microbacteriaceae</taxon>
        <taxon>Pseudoclavibacter</taxon>
    </lineage>
</organism>
<reference evidence="7 8" key="1">
    <citation type="submission" date="2019-09" db="EMBL/GenBank/DDBJ databases">
        <title>Phylogeny of genus Pseudoclavibacter and closely related genus.</title>
        <authorList>
            <person name="Li Y."/>
        </authorList>
    </citation>
    <scope>NUCLEOTIDE SEQUENCE [LARGE SCALE GENOMIC DNA]</scope>
    <source>
        <strain evidence="7 8">DSM 23821</strain>
    </source>
</reference>
<evidence type="ECO:0000256" key="3">
    <source>
        <dbReference type="ARBA" id="ARBA00022448"/>
    </source>
</evidence>
<proteinExistence type="inferred from homology"/>
<dbReference type="InterPro" id="IPR051313">
    <property type="entry name" value="Bact_iron-sidero_bind"/>
</dbReference>
<dbReference type="Gene3D" id="3.40.50.1980">
    <property type="entry name" value="Nitrogenase molybdenum iron protein domain"/>
    <property type="match status" value="2"/>
</dbReference>
<evidence type="ECO:0000259" key="6">
    <source>
        <dbReference type="PROSITE" id="PS50983"/>
    </source>
</evidence>
<comment type="similarity">
    <text evidence="2">Belongs to the bacterial solute-binding protein 8 family.</text>
</comment>
<evidence type="ECO:0000256" key="5">
    <source>
        <dbReference type="SAM" id="SignalP"/>
    </source>
</evidence>
<dbReference type="AlphaFoldDB" id="A0A7J5C027"/>
<dbReference type="Proteomes" id="UP000467240">
    <property type="component" value="Unassembled WGS sequence"/>
</dbReference>
<gene>
    <name evidence="7" type="ORF">F8O01_02755</name>
</gene>
<evidence type="ECO:0000256" key="4">
    <source>
        <dbReference type="ARBA" id="ARBA00022729"/>
    </source>
</evidence>
<sequence length="328" mass="34490">MPLRRTSLLAPPLLLALLLTACTPATGEDTAEAACHDVEHELGTACVPDDPQRVVVLDPLMTLPTLIELDVPVVGAASIYPDGAVFPDYLDPADLEGIEVVGGMLDPSPEAIAALDPDLIILDATNGASSFDRMQSIAPTVAVPYAFYNDAWLDDVRFLAGVVGKSAEIDSGIAAYETRAAEVASSLGTRGGDLTLTRVDVYEGSPLYYRSGCTWFGTVLTDAGVTQPSSQQPDDCTMFDYSTVVVPLSLEELSVVDSATIVGYQQKTDGVSADASPFTALEGNELWQALPAVRTGSVHVMGDAWGLGVSLTAAHVILDDLETTVFPV</sequence>
<dbReference type="Pfam" id="PF01497">
    <property type="entry name" value="Peripla_BP_2"/>
    <property type="match status" value="1"/>
</dbReference>
<dbReference type="PANTHER" id="PTHR30532">
    <property type="entry name" value="IRON III DICITRATE-BINDING PERIPLASMIC PROTEIN"/>
    <property type="match status" value="1"/>
</dbReference>
<evidence type="ECO:0000256" key="1">
    <source>
        <dbReference type="ARBA" id="ARBA00004196"/>
    </source>
</evidence>
<feature type="signal peptide" evidence="5">
    <location>
        <begin position="1"/>
        <end position="27"/>
    </location>
</feature>
<dbReference type="OrthoDB" id="9793175at2"/>
<dbReference type="GO" id="GO:1901678">
    <property type="term" value="P:iron coordination entity transport"/>
    <property type="evidence" value="ECO:0007669"/>
    <property type="project" value="UniProtKB-ARBA"/>
</dbReference>
<keyword evidence="3" id="KW-0813">Transport</keyword>
<evidence type="ECO:0000256" key="2">
    <source>
        <dbReference type="ARBA" id="ARBA00008814"/>
    </source>
</evidence>
<dbReference type="PANTHER" id="PTHR30532:SF1">
    <property type="entry name" value="IRON(3+)-HYDROXAMATE-BINDING PROTEIN FHUD"/>
    <property type="match status" value="1"/>
</dbReference>
<dbReference type="EMBL" id="WBJZ01000003">
    <property type="protein sequence ID" value="KAB1660267.1"/>
    <property type="molecule type" value="Genomic_DNA"/>
</dbReference>
<dbReference type="CDD" id="cd01146">
    <property type="entry name" value="FhuD"/>
    <property type="match status" value="1"/>
</dbReference>
<keyword evidence="8" id="KW-1185">Reference proteome</keyword>
<comment type="subcellular location">
    <subcellularLocation>
        <location evidence="1">Cell envelope</location>
    </subcellularLocation>
</comment>